<comment type="similarity">
    <text evidence="2">Belongs to the major facilitator superfamily. Sugar transporter (TC 2.A.1.1) family.</text>
</comment>
<evidence type="ECO:0000259" key="7">
    <source>
        <dbReference type="PROSITE" id="PS50850"/>
    </source>
</evidence>
<dbReference type="Pfam" id="PF00083">
    <property type="entry name" value="Sugar_tr"/>
    <property type="match status" value="2"/>
</dbReference>
<dbReference type="Proteomes" id="UP000813461">
    <property type="component" value="Unassembled WGS sequence"/>
</dbReference>
<feature type="transmembrane region" description="Helical" evidence="6">
    <location>
        <begin position="195"/>
        <end position="217"/>
    </location>
</feature>
<keyword evidence="3 6" id="KW-0812">Transmembrane</keyword>
<sequence>MLFSTASGSKQSVLKKFQQNFNGRLAYAVGFIALSQVNFGLEQSVFNNTQAMTNFTRRFGVNNTKTRRYQLETYYLSLLGSLTYIGFVFGLVTGNFLSAKIGRKKCFAVMCFWAILGTIVCITTETNKWQMVAGRMIAYVYIGMELALVPVTQSELVPAAVRGAVVGTYQSSLLFGSLIGSVICRGTGDLAGAMSWRVPMGMLFVIPSVMLCSVWYIPESPRWLLMKNRPEDAMENLRLLRQGRFTDEQIQQEFREFQSTLNATVKKGTFSEMFQGTNLRRTLIVIGVNVFLQITGQNFVSVYGSVFIKSLGVVNPFTMASINSALGIVFVLITQAVTNKTGRVPLMTAGALIQTAALFTMGALGTRSNPTQPVKAGSVFNIAIQFTVSFSIPYLLNEPYAGLGSKVGFIFGSTATLAMLFSWFCIPECGGKTLEEIDELFLKAISIKQFGKNTGLSRRAHLLFAPSNFDLG</sequence>
<dbReference type="PANTHER" id="PTHR48022">
    <property type="entry name" value="PLASTIDIC GLUCOSE TRANSPORTER 4"/>
    <property type="match status" value="1"/>
</dbReference>
<feature type="transmembrane region" description="Helical" evidence="6">
    <location>
        <begin position="74"/>
        <end position="94"/>
    </location>
</feature>
<name>A0A8K0VTS9_9PLEO</name>
<accession>A0A8K0VTS9</accession>
<evidence type="ECO:0000256" key="3">
    <source>
        <dbReference type="ARBA" id="ARBA00022692"/>
    </source>
</evidence>
<evidence type="ECO:0000313" key="8">
    <source>
        <dbReference type="EMBL" id="KAH7072591.1"/>
    </source>
</evidence>
<evidence type="ECO:0000313" key="9">
    <source>
        <dbReference type="Proteomes" id="UP000813461"/>
    </source>
</evidence>
<feature type="transmembrane region" description="Helical" evidence="6">
    <location>
        <begin position="106"/>
        <end position="126"/>
    </location>
</feature>
<evidence type="ECO:0000256" key="2">
    <source>
        <dbReference type="ARBA" id="ARBA00010992"/>
    </source>
</evidence>
<dbReference type="Gene3D" id="1.20.1250.20">
    <property type="entry name" value="MFS general substrate transporter like domains"/>
    <property type="match status" value="1"/>
</dbReference>
<dbReference type="GO" id="GO:0016020">
    <property type="term" value="C:membrane"/>
    <property type="evidence" value="ECO:0007669"/>
    <property type="project" value="UniProtKB-SubCell"/>
</dbReference>
<evidence type="ECO:0000256" key="1">
    <source>
        <dbReference type="ARBA" id="ARBA00004141"/>
    </source>
</evidence>
<evidence type="ECO:0000256" key="4">
    <source>
        <dbReference type="ARBA" id="ARBA00022989"/>
    </source>
</evidence>
<reference evidence="8" key="1">
    <citation type="journal article" date="2021" name="Nat. Commun.">
        <title>Genetic determinants of endophytism in the Arabidopsis root mycobiome.</title>
        <authorList>
            <person name="Mesny F."/>
            <person name="Miyauchi S."/>
            <person name="Thiergart T."/>
            <person name="Pickel B."/>
            <person name="Atanasova L."/>
            <person name="Karlsson M."/>
            <person name="Huettel B."/>
            <person name="Barry K.W."/>
            <person name="Haridas S."/>
            <person name="Chen C."/>
            <person name="Bauer D."/>
            <person name="Andreopoulos W."/>
            <person name="Pangilinan J."/>
            <person name="LaButti K."/>
            <person name="Riley R."/>
            <person name="Lipzen A."/>
            <person name="Clum A."/>
            <person name="Drula E."/>
            <person name="Henrissat B."/>
            <person name="Kohler A."/>
            <person name="Grigoriev I.V."/>
            <person name="Martin F.M."/>
            <person name="Hacquard S."/>
        </authorList>
    </citation>
    <scope>NUCLEOTIDE SEQUENCE</scope>
    <source>
        <strain evidence="8">MPI-SDFR-AT-0120</strain>
    </source>
</reference>
<dbReference type="InterPro" id="IPR005828">
    <property type="entry name" value="MFS_sugar_transport-like"/>
</dbReference>
<feature type="transmembrane region" description="Helical" evidence="6">
    <location>
        <begin position="132"/>
        <end position="151"/>
    </location>
</feature>
<protein>
    <recommendedName>
        <fullName evidence="7">Major facilitator superfamily (MFS) profile domain-containing protein</fullName>
    </recommendedName>
</protein>
<feature type="transmembrane region" description="Helical" evidence="6">
    <location>
        <begin position="346"/>
        <end position="364"/>
    </location>
</feature>
<dbReference type="OrthoDB" id="6612291at2759"/>
<evidence type="ECO:0000256" key="5">
    <source>
        <dbReference type="ARBA" id="ARBA00023136"/>
    </source>
</evidence>
<keyword evidence="9" id="KW-1185">Reference proteome</keyword>
<keyword evidence="5 6" id="KW-0472">Membrane</keyword>
<dbReference type="PANTHER" id="PTHR48022:SF77">
    <property type="entry name" value="MAJOR FACILITATOR SUPERFAMILY (MFS) PROFILE DOMAIN-CONTAINING PROTEIN"/>
    <property type="match status" value="1"/>
</dbReference>
<feature type="transmembrane region" description="Helical" evidence="6">
    <location>
        <begin position="407"/>
        <end position="424"/>
    </location>
</feature>
<proteinExistence type="inferred from homology"/>
<dbReference type="AlphaFoldDB" id="A0A8K0VTS9"/>
<dbReference type="GO" id="GO:0005351">
    <property type="term" value="F:carbohydrate:proton symporter activity"/>
    <property type="evidence" value="ECO:0007669"/>
    <property type="project" value="TreeGrafter"/>
</dbReference>
<keyword evidence="4 6" id="KW-1133">Transmembrane helix</keyword>
<feature type="transmembrane region" description="Helical" evidence="6">
    <location>
        <begin position="314"/>
        <end position="334"/>
    </location>
</feature>
<comment type="caution">
    <text evidence="8">The sequence shown here is derived from an EMBL/GenBank/DDBJ whole genome shotgun (WGS) entry which is preliminary data.</text>
</comment>
<evidence type="ECO:0000256" key="6">
    <source>
        <dbReference type="SAM" id="Phobius"/>
    </source>
</evidence>
<dbReference type="InterPro" id="IPR020846">
    <property type="entry name" value="MFS_dom"/>
</dbReference>
<gene>
    <name evidence="8" type="ORF">FB567DRAFT_612162</name>
</gene>
<dbReference type="InterPro" id="IPR050360">
    <property type="entry name" value="MFS_Sugar_Transporters"/>
</dbReference>
<comment type="subcellular location">
    <subcellularLocation>
        <location evidence="1">Membrane</location>
        <topology evidence="1">Multi-pass membrane protein</topology>
    </subcellularLocation>
</comment>
<dbReference type="PROSITE" id="PS50850">
    <property type="entry name" value="MFS"/>
    <property type="match status" value="1"/>
</dbReference>
<dbReference type="SUPFAM" id="SSF103473">
    <property type="entry name" value="MFS general substrate transporter"/>
    <property type="match status" value="1"/>
</dbReference>
<dbReference type="EMBL" id="JAGMVJ010000023">
    <property type="protein sequence ID" value="KAH7072591.1"/>
    <property type="molecule type" value="Genomic_DNA"/>
</dbReference>
<feature type="transmembrane region" description="Helical" evidence="6">
    <location>
        <begin position="376"/>
        <end position="395"/>
    </location>
</feature>
<dbReference type="InterPro" id="IPR036259">
    <property type="entry name" value="MFS_trans_sf"/>
</dbReference>
<feature type="domain" description="Major facilitator superfamily (MFS) profile" evidence="7">
    <location>
        <begin position="28"/>
        <end position="472"/>
    </location>
</feature>
<feature type="transmembrane region" description="Helical" evidence="6">
    <location>
        <begin position="163"/>
        <end position="183"/>
    </location>
</feature>
<organism evidence="8 9">
    <name type="scientific">Paraphoma chrysanthemicola</name>
    <dbReference type="NCBI Taxonomy" id="798071"/>
    <lineage>
        <taxon>Eukaryota</taxon>
        <taxon>Fungi</taxon>
        <taxon>Dikarya</taxon>
        <taxon>Ascomycota</taxon>
        <taxon>Pezizomycotina</taxon>
        <taxon>Dothideomycetes</taxon>
        <taxon>Pleosporomycetidae</taxon>
        <taxon>Pleosporales</taxon>
        <taxon>Pleosporineae</taxon>
        <taxon>Phaeosphaeriaceae</taxon>
        <taxon>Paraphoma</taxon>
    </lineage>
</organism>
<feature type="transmembrane region" description="Helical" evidence="6">
    <location>
        <begin position="283"/>
        <end position="308"/>
    </location>
</feature>